<dbReference type="PANTHER" id="PTHR22981">
    <property type="entry name" value="3-HYDROXYISOBUTYRATE DEHYDROGENASE-RELATED"/>
    <property type="match status" value="1"/>
</dbReference>
<evidence type="ECO:0000256" key="1">
    <source>
        <dbReference type="ARBA" id="ARBA00023002"/>
    </source>
</evidence>
<organism evidence="6 7">
    <name type="scientific">Entotheonella factor</name>
    <dbReference type="NCBI Taxonomy" id="1429438"/>
    <lineage>
        <taxon>Bacteria</taxon>
        <taxon>Pseudomonadati</taxon>
        <taxon>Nitrospinota/Tectimicrobiota group</taxon>
        <taxon>Candidatus Tectimicrobiota</taxon>
        <taxon>Candidatus Entotheonellia</taxon>
        <taxon>Candidatus Entotheonellales</taxon>
        <taxon>Candidatus Entotheonellaceae</taxon>
        <taxon>Candidatus Entotheonella</taxon>
    </lineage>
</organism>
<protein>
    <recommendedName>
        <fullName evidence="8">3-hydroxyisobutyrate dehydrogenase</fullName>
    </recommendedName>
</protein>
<comment type="caution">
    <text evidence="6">The sequence shown here is derived from an EMBL/GenBank/DDBJ whole genome shotgun (WGS) entry which is preliminary data.</text>
</comment>
<dbReference type="InterPro" id="IPR006115">
    <property type="entry name" value="6PGDH_NADP-bd"/>
</dbReference>
<evidence type="ECO:0008006" key="8">
    <source>
        <dbReference type="Google" id="ProtNLM"/>
    </source>
</evidence>
<sequence length="298" mass="31080">MQLGFIGVGNIGTPMCRHLIEAGHTVLAYDVSSDHLARIVNLGAQAADSPRAVAQACDIVFSSLPGPREIEQVALGEDGIIAAARPGLIYVDLSTNAPATAQAICATLAEKGVIMLDAPVSGGVTGAERGTLAVMVGGDHKTFETCKPLLEHIGANVFHVGDIGSGCVAKLVNNMLAFINTAAASEGMALGTKAGVDPHKLYEIVQASSGASWAMNQFPNKVFHGDFTPGFTIDLAYKDLRLALEMGDQLSVPLLMGSICINFMRQLRANGAGGGDLSSLARVVEDAIDWQIRAPQNT</sequence>
<dbReference type="EMBL" id="AZHW01001184">
    <property type="protein sequence ID" value="ETW93720.1"/>
    <property type="molecule type" value="Genomic_DNA"/>
</dbReference>
<dbReference type="InterPro" id="IPR015815">
    <property type="entry name" value="HIBADH-related"/>
</dbReference>
<proteinExistence type="predicted"/>
<evidence type="ECO:0000313" key="6">
    <source>
        <dbReference type="EMBL" id="ETW93720.1"/>
    </source>
</evidence>
<dbReference type="PANTHER" id="PTHR22981:SF7">
    <property type="entry name" value="3-HYDROXYISOBUTYRATE DEHYDROGENASE, MITOCHONDRIAL"/>
    <property type="match status" value="1"/>
</dbReference>
<keyword evidence="2" id="KW-0520">NAD</keyword>
<accession>W4L7R5</accession>
<dbReference type="InterPro" id="IPR008927">
    <property type="entry name" value="6-PGluconate_DH-like_C_sf"/>
</dbReference>
<dbReference type="Pfam" id="PF14833">
    <property type="entry name" value="NAD_binding_11"/>
    <property type="match status" value="1"/>
</dbReference>
<keyword evidence="7" id="KW-1185">Reference proteome</keyword>
<dbReference type="GO" id="GO:0016616">
    <property type="term" value="F:oxidoreductase activity, acting on the CH-OH group of donors, NAD or NADP as acceptor"/>
    <property type="evidence" value="ECO:0007669"/>
    <property type="project" value="TreeGrafter"/>
</dbReference>
<dbReference type="GO" id="GO:0051287">
    <property type="term" value="F:NAD binding"/>
    <property type="evidence" value="ECO:0007669"/>
    <property type="project" value="InterPro"/>
</dbReference>
<feature type="domain" description="3-hydroxyisobutyrate dehydrogenase-like NAD-binding" evidence="5">
    <location>
        <begin position="164"/>
        <end position="283"/>
    </location>
</feature>
<dbReference type="Gene3D" id="3.40.50.720">
    <property type="entry name" value="NAD(P)-binding Rossmann-like Domain"/>
    <property type="match status" value="1"/>
</dbReference>
<dbReference type="SUPFAM" id="SSF51735">
    <property type="entry name" value="NAD(P)-binding Rossmann-fold domains"/>
    <property type="match status" value="1"/>
</dbReference>
<keyword evidence="1" id="KW-0560">Oxidoreductase</keyword>
<dbReference type="AlphaFoldDB" id="W4L7R5"/>
<dbReference type="Gene3D" id="1.10.1040.10">
    <property type="entry name" value="N-(1-d-carboxylethyl)-l-norvaline Dehydrogenase, domain 2"/>
    <property type="match status" value="1"/>
</dbReference>
<feature type="domain" description="6-phosphogluconate dehydrogenase NADP-binding" evidence="4">
    <location>
        <begin position="2"/>
        <end position="161"/>
    </location>
</feature>
<dbReference type="InterPro" id="IPR036291">
    <property type="entry name" value="NAD(P)-bd_dom_sf"/>
</dbReference>
<evidence type="ECO:0000259" key="5">
    <source>
        <dbReference type="Pfam" id="PF14833"/>
    </source>
</evidence>
<evidence type="ECO:0000256" key="2">
    <source>
        <dbReference type="ARBA" id="ARBA00023027"/>
    </source>
</evidence>
<dbReference type="InterPro" id="IPR013328">
    <property type="entry name" value="6PGD_dom2"/>
</dbReference>
<evidence type="ECO:0000259" key="4">
    <source>
        <dbReference type="Pfam" id="PF03446"/>
    </source>
</evidence>
<name>W4L7R5_ENTF1</name>
<reference evidence="6 7" key="1">
    <citation type="journal article" date="2014" name="Nature">
        <title>An environmental bacterial taxon with a large and distinct metabolic repertoire.</title>
        <authorList>
            <person name="Wilson M.C."/>
            <person name="Mori T."/>
            <person name="Ruckert C."/>
            <person name="Uria A.R."/>
            <person name="Helf M.J."/>
            <person name="Takada K."/>
            <person name="Gernert C."/>
            <person name="Steffens U.A."/>
            <person name="Heycke N."/>
            <person name="Schmitt S."/>
            <person name="Rinke C."/>
            <person name="Helfrich E.J."/>
            <person name="Brachmann A.O."/>
            <person name="Gurgui C."/>
            <person name="Wakimoto T."/>
            <person name="Kracht M."/>
            <person name="Crusemann M."/>
            <person name="Hentschel U."/>
            <person name="Abe I."/>
            <person name="Matsunaga S."/>
            <person name="Kalinowski J."/>
            <person name="Takeyama H."/>
            <person name="Piel J."/>
        </authorList>
    </citation>
    <scope>NUCLEOTIDE SEQUENCE [LARGE SCALE GENOMIC DNA]</scope>
    <source>
        <strain evidence="7">TSY1</strain>
    </source>
</reference>
<evidence type="ECO:0000256" key="3">
    <source>
        <dbReference type="PIRSR" id="PIRSR000103-1"/>
    </source>
</evidence>
<dbReference type="PIRSF" id="PIRSF000103">
    <property type="entry name" value="HIBADH"/>
    <property type="match status" value="1"/>
</dbReference>
<dbReference type="SUPFAM" id="SSF48179">
    <property type="entry name" value="6-phosphogluconate dehydrogenase C-terminal domain-like"/>
    <property type="match status" value="1"/>
</dbReference>
<evidence type="ECO:0000313" key="7">
    <source>
        <dbReference type="Proteomes" id="UP000019141"/>
    </source>
</evidence>
<dbReference type="InterPro" id="IPR029154">
    <property type="entry name" value="HIBADH-like_NADP-bd"/>
</dbReference>
<dbReference type="GO" id="GO:0050661">
    <property type="term" value="F:NADP binding"/>
    <property type="evidence" value="ECO:0007669"/>
    <property type="project" value="InterPro"/>
</dbReference>
<dbReference type="HOGENOM" id="CLU_035117_1_1_7"/>
<dbReference type="Pfam" id="PF03446">
    <property type="entry name" value="NAD_binding_2"/>
    <property type="match status" value="1"/>
</dbReference>
<feature type="active site" evidence="3">
    <location>
        <position position="170"/>
    </location>
</feature>
<dbReference type="Proteomes" id="UP000019141">
    <property type="component" value="Unassembled WGS sequence"/>
</dbReference>
<gene>
    <name evidence="6" type="ORF">ETSY1_37995</name>
</gene>